<gene>
    <name evidence="1" type="ORF">C8N32_10440</name>
</gene>
<dbReference type="AlphaFoldDB" id="A0A2T5BTX8"/>
<organism evidence="1 2">
    <name type="scientific">Rhodovulum imhoffii</name>
    <dbReference type="NCBI Taxonomy" id="365340"/>
    <lineage>
        <taxon>Bacteria</taxon>
        <taxon>Pseudomonadati</taxon>
        <taxon>Pseudomonadota</taxon>
        <taxon>Alphaproteobacteria</taxon>
        <taxon>Rhodobacterales</taxon>
        <taxon>Paracoccaceae</taxon>
        <taxon>Rhodovulum</taxon>
    </lineage>
</organism>
<dbReference type="EMBL" id="QAAA01000004">
    <property type="protein sequence ID" value="PTN02929.1"/>
    <property type="molecule type" value="Genomic_DNA"/>
</dbReference>
<keyword evidence="2" id="KW-1185">Reference proteome</keyword>
<evidence type="ECO:0000313" key="2">
    <source>
        <dbReference type="Proteomes" id="UP000243859"/>
    </source>
</evidence>
<dbReference type="OrthoDB" id="7540582at2"/>
<accession>A0A2T5BTX8</accession>
<dbReference type="Proteomes" id="UP000243859">
    <property type="component" value="Unassembled WGS sequence"/>
</dbReference>
<dbReference type="SUPFAM" id="SSF52540">
    <property type="entry name" value="P-loop containing nucleoside triphosphate hydrolases"/>
    <property type="match status" value="1"/>
</dbReference>
<proteinExistence type="predicted"/>
<comment type="caution">
    <text evidence="1">The sequence shown here is derived from an EMBL/GenBank/DDBJ whole genome shotgun (WGS) entry which is preliminary data.</text>
</comment>
<sequence length="297" mass="33446">MASKRRCILHVGTMKTATTTVQSWLSQNADLLKDSGWIYPGWPCRDAERLADMVAENPEANLVISDEGYWHFAGTARLDLDAILRVLQGFDITLVVYFRRPDAFLEAWFKQGIKKGTGAQSVRDFLDNPAVRRVVLPRLGYFETRFGRRNIIVAPFEKTQLRAGSIITDFLMRTGIPAVAPEEVAERENVSPSADRMLMAGLMRSVFRLSQKNIDALLGCAPAAVAGQPDTTIFTVDEIEEIMVRYRPDFETVQKHYGTGVAPAFFESWTEAIRPVHVTPLRAAYDLYIENMKRDVA</sequence>
<dbReference type="InterPro" id="IPR027417">
    <property type="entry name" value="P-loop_NTPase"/>
</dbReference>
<reference evidence="1 2" key="1">
    <citation type="submission" date="2018-04" db="EMBL/GenBank/DDBJ databases">
        <title>Genomic Encyclopedia of Archaeal and Bacterial Type Strains, Phase II (KMG-II): from individual species to whole genera.</title>
        <authorList>
            <person name="Goeker M."/>
        </authorList>
    </citation>
    <scope>NUCLEOTIDE SEQUENCE [LARGE SCALE GENOMIC DNA]</scope>
    <source>
        <strain evidence="1 2">DSM 18064</strain>
    </source>
</reference>
<name>A0A2T5BTX8_9RHOB</name>
<evidence type="ECO:0008006" key="3">
    <source>
        <dbReference type="Google" id="ProtNLM"/>
    </source>
</evidence>
<evidence type="ECO:0000313" key="1">
    <source>
        <dbReference type="EMBL" id="PTN02929.1"/>
    </source>
</evidence>
<protein>
    <recommendedName>
        <fullName evidence="3">Sulfotransferase family protein</fullName>
    </recommendedName>
</protein>